<gene>
    <name evidence="2" type="ORF">JKG68_04630</name>
</gene>
<reference evidence="2" key="1">
    <citation type="submission" date="2021-01" db="EMBL/GenBank/DDBJ databases">
        <title>Microvirga sp.</title>
        <authorList>
            <person name="Kim M.K."/>
        </authorList>
    </citation>
    <scope>NUCLEOTIDE SEQUENCE</scope>
    <source>
        <strain evidence="2">5420S-16</strain>
    </source>
</reference>
<evidence type="ECO:0000313" key="3">
    <source>
        <dbReference type="Proteomes" id="UP000605848"/>
    </source>
</evidence>
<dbReference type="Proteomes" id="UP000605848">
    <property type="component" value="Unassembled WGS sequence"/>
</dbReference>
<dbReference type="AlphaFoldDB" id="A0A937CWB0"/>
<protein>
    <submittedName>
        <fullName evidence="2">Uncharacterized protein</fullName>
    </submittedName>
</protein>
<keyword evidence="3" id="KW-1185">Reference proteome</keyword>
<sequence length="64" mass="6754">MSTIPDAADVLALKAAIDNLARQVAALERRLASGQASVPPQPLPGDRAVEQRSTIPSVTPDHRI</sequence>
<accession>A0A937CWB0</accession>
<feature type="region of interest" description="Disordered" evidence="1">
    <location>
        <begin position="33"/>
        <end position="64"/>
    </location>
</feature>
<dbReference type="RefSeq" id="WP_202056285.1">
    <property type="nucleotide sequence ID" value="NZ_JAEQMY010000004.1"/>
</dbReference>
<proteinExistence type="predicted"/>
<comment type="caution">
    <text evidence="2">The sequence shown here is derived from an EMBL/GenBank/DDBJ whole genome shotgun (WGS) entry which is preliminary data.</text>
</comment>
<dbReference type="EMBL" id="JAEQMY010000004">
    <property type="protein sequence ID" value="MBL0403243.1"/>
    <property type="molecule type" value="Genomic_DNA"/>
</dbReference>
<evidence type="ECO:0000256" key="1">
    <source>
        <dbReference type="SAM" id="MobiDB-lite"/>
    </source>
</evidence>
<organism evidence="2 3">
    <name type="scientific">Microvirga aerilata</name>
    <dbReference type="NCBI Taxonomy" id="670292"/>
    <lineage>
        <taxon>Bacteria</taxon>
        <taxon>Pseudomonadati</taxon>
        <taxon>Pseudomonadota</taxon>
        <taxon>Alphaproteobacteria</taxon>
        <taxon>Hyphomicrobiales</taxon>
        <taxon>Methylobacteriaceae</taxon>
        <taxon>Microvirga</taxon>
    </lineage>
</organism>
<name>A0A937CWB0_9HYPH</name>
<evidence type="ECO:0000313" key="2">
    <source>
        <dbReference type="EMBL" id="MBL0403243.1"/>
    </source>
</evidence>